<dbReference type="Proteomes" id="UP000824076">
    <property type="component" value="Unassembled WGS sequence"/>
</dbReference>
<dbReference type="SUPFAM" id="SSF55469">
    <property type="entry name" value="FMN-dependent nitroreductase-like"/>
    <property type="match status" value="1"/>
</dbReference>
<keyword evidence="4 5" id="KW-0560">Oxidoreductase</keyword>
<gene>
    <name evidence="7" type="ORF">IAD18_01000</name>
</gene>
<organism evidence="7 8">
    <name type="scientific">Candidatus Limisoma intestinavium</name>
    <dbReference type="NCBI Taxonomy" id="2840856"/>
    <lineage>
        <taxon>Bacteria</taxon>
        <taxon>Pseudomonadati</taxon>
        <taxon>Bacteroidota</taxon>
        <taxon>Bacteroidia</taxon>
        <taxon>Bacteroidales</taxon>
        <taxon>Candidatus Limisoma</taxon>
    </lineage>
</organism>
<evidence type="ECO:0000259" key="6">
    <source>
        <dbReference type="Pfam" id="PF00881"/>
    </source>
</evidence>
<feature type="domain" description="Nitroreductase" evidence="6">
    <location>
        <begin position="9"/>
        <end position="164"/>
    </location>
</feature>
<dbReference type="PANTHER" id="PTHR43425:SF2">
    <property type="entry name" value="OXYGEN-INSENSITIVE NADPH NITROREDUCTASE"/>
    <property type="match status" value="1"/>
</dbReference>
<evidence type="ECO:0000256" key="2">
    <source>
        <dbReference type="ARBA" id="ARBA00022630"/>
    </source>
</evidence>
<sequence length="249" mass="28025">MRTVEQTLLERRSIRRYEREAISQESLNFIYEAIRNTSTSYNGQQFSVIDIDDQDVKEQLYALTGQKQIKTCNHFFIFCADYRKIKLLAAEKGISFPAFQNTMDGIMVGVIDAALAMQNAQTAANACGLGCCCVGYVRTAAPEQVAELLELPEGVFVVCGLAVGVPRELPDMKPKQPLGAVVHKNKYASEAALLKELSAYDKDISQYNRTRSGTTSENDWCGHIINYYEEAMSYRILDYLRKQGFDPKK</sequence>
<evidence type="ECO:0000256" key="5">
    <source>
        <dbReference type="PIRNR" id="PIRNR005426"/>
    </source>
</evidence>
<protein>
    <submittedName>
        <fullName evidence="7">Nitroreductase family protein</fullName>
    </submittedName>
</protein>
<keyword evidence="5" id="KW-0521">NADP</keyword>
<dbReference type="PIRSF" id="PIRSF005426">
    <property type="entry name" value="Frp"/>
    <property type="match status" value="1"/>
</dbReference>
<name>A0A9D1IIK7_9BACT</name>
<proteinExistence type="inferred from homology"/>
<dbReference type="Pfam" id="PF00881">
    <property type="entry name" value="Nitroreductase"/>
    <property type="match status" value="1"/>
</dbReference>
<keyword evidence="3 5" id="KW-0288">FMN</keyword>
<dbReference type="InterPro" id="IPR000415">
    <property type="entry name" value="Nitroreductase-like"/>
</dbReference>
<dbReference type="PANTHER" id="PTHR43425">
    <property type="entry name" value="OXYGEN-INSENSITIVE NADPH NITROREDUCTASE"/>
    <property type="match status" value="1"/>
</dbReference>
<dbReference type="AlphaFoldDB" id="A0A9D1IIK7"/>
<keyword evidence="2 5" id="KW-0285">Flavoprotein</keyword>
<dbReference type="InterPro" id="IPR029479">
    <property type="entry name" value="Nitroreductase"/>
</dbReference>
<reference evidence="7" key="1">
    <citation type="submission" date="2020-10" db="EMBL/GenBank/DDBJ databases">
        <authorList>
            <person name="Gilroy R."/>
        </authorList>
    </citation>
    <scope>NUCLEOTIDE SEQUENCE</scope>
    <source>
        <strain evidence="7">17073</strain>
    </source>
</reference>
<evidence type="ECO:0000256" key="4">
    <source>
        <dbReference type="ARBA" id="ARBA00023002"/>
    </source>
</evidence>
<dbReference type="GO" id="GO:0016491">
    <property type="term" value="F:oxidoreductase activity"/>
    <property type="evidence" value="ECO:0007669"/>
    <property type="project" value="UniProtKB-UniRule"/>
</dbReference>
<dbReference type="Gene3D" id="3.40.109.10">
    <property type="entry name" value="NADH Oxidase"/>
    <property type="match status" value="1"/>
</dbReference>
<reference evidence="7" key="2">
    <citation type="journal article" date="2021" name="PeerJ">
        <title>Extensive microbial diversity within the chicken gut microbiome revealed by metagenomics and culture.</title>
        <authorList>
            <person name="Gilroy R."/>
            <person name="Ravi A."/>
            <person name="Getino M."/>
            <person name="Pursley I."/>
            <person name="Horton D.L."/>
            <person name="Alikhan N.F."/>
            <person name="Baker D."/>
            <person name="Gharbi K."/>
            <person name="Hall N."/>
            <person name="Watson M."/>
            <person name="Adriaenssens E.M."/>
            <person name="Foster-Nyarko E."/>
            <person name="Jarju S."/>
            <person name="Secka A."/>
            <person name="Antonio M."/>
            <person name="Oren A."/>
            <person name="Chaudhuri R.R."/>
            <person name="La Ragione R."/>
            <person name="Hildebrand F."/>
            <person name="Pallen M.J."/>
        </authorList>
    </citation>
    <scope>NUCLEOTIDE SEQUENCE</scope>
    <source>
        <strain evidence="7">17073</strain>
    </source>
</reference>
<dbReference type="EMBL" id="DVMS01000026">
    <property type="protein sequence ID" value="HIU38225.1"/>
    <property type="molecule type" value="Genomic_DNA"/>
</dbReference>
<comment type="caution">
    <text evidence="7">The sequence shown here is derived from an EMBL/GenBank/DDBJ whole genome shotgun (WGS) entry which is preliminary data.</text>
</comment>
<evidence type="ECO:0000313" key="7">
    <source>
        <dbReference type="EMBL" id="HIU38225.1"/>
    </source>
</evidence>
<accession>A0A9D1IIK7</accession>
<comment type="similarity">
    <text evidence="1 5">Belongs to the flavin oxidoreductase frp family.</text>
</comment>
<evidence type="ECO:0000256" key="1">
    <source>
        <dbReference type="ARBA" id="ARBA00008366"/>
    </source>
</evidence>
<evidence type="ECO:0000313" key="8">
    <source>
        <dbReference type="Proteomes" id="UP000824076"/>
    </source>
</evidence>
<dbReference type="InterPro" id="IPR016446">
    <property type="entry name" value="Flavin_OxRdtase_Frp"/>
</dbReference>
<evidence type="ECO:0000256" key="3">
    <source>
        <dbReference type="ARBA" id="ARBA00022643"/>
    </source>
</evidence>